<feature type="compositionally biased region" description="Polar residues" evidence="1">
    <location>
        <begin position="780"/>
        <end position="793"/>
    </location>
</feature>
<feature type="compositionally biased region" description="Low complexity" evidence="1">
    <location>
        <begin position="462"/>
        <end position="475"/>
    </location>
</feature>
<feature type="compositionally biased region" description="Basic and acidic residues" evidence="1">
    <location>
        <begin position="847"/>
        <end position="862"/>
    </location>
</feature>
<protein>
    <submittedName>
        <fullName evidence="3">Uncharacterized protein</fullName>
    </submittedName>
</protein>
<gene>
    <name evidence="3" type="ORF">BDV25DRAFT_139585</name>
</gene>
<dbReference type="Proteomes" id="UP000325780">
    <property type="component" value="Unassembled WGS sequence"/>
</dbReference>
<evidence type="ECO:0000313" key="3">
    <source>
        <dbReference type="EMBL" id="KAE8150673.1"/>
    </source>
</evidence>
<dbReference type="PANTHER" id="PTHR36193:SF23">
    <property type="entry name" value="PHISTB DOMAIN-CONTAINING RESA-LIKE PROTEIN 1"/>
    <property type="match status" value="1"/>
</dbReference>
<accession>A0A5N6TWB0</accession>
<feature type="chain" id="PRO_5024830887" evidence="2">
    <location>
        <begin position="18"/>
        <end position="977"/>
    </location>
</feature>
<dbReference type="AlphaFoldDB" id="A0A5N6TWB0"/>
<feature type="region of interest" description="Disordered" evidence="1">
    <location>
        <begin position="285"/>
        <end position="315"/>
    </location>
</feature>
<evidence type="ECO:0000256" key="1">
    <source>
        <dbReference type="SAM" id="MobiDB-lite"/>
    </source>
</evidence>
<evidence type="ECO:0000313" key="4">
    <source>
        <dbReference type="Proteomes" id="UP000325780"/>
    </source>
</evidence>
<feature type="compositionally biased region" description="Pro residues" evidence="1">
    <location>
        <begin position="476"/>
        <end position="494"/>
    </location>
</feature>
<feature type="region of interest" description="Disordered" evidence="1">
    <location>
        <begin position="435"/>
        <end position="494"/>
    </location>
</feature>
<dbReference type="EMBL" id="ML742088">
    <property type="protein sequence ID" value="KAE8150673.1"/>
    <property type="molecule type" value="Genomic_DNA"/>
</dbReference>
<feature type="compositionally biased region" description="Polar residues" evidence="1">
    <location>
        <begin position="110"/>
        <end position="119"/>
    </location>
</feature>
<feature type="compositionally biased region" description="Pro residues" evidence="1">
    <location>
        <begin position="438"/>
        <end position="461"/>
    </location>
</feature>
<sequence length="977" mass="105751">MYLSIPLALALSLQAVALPWSSDSRSEDSSTRGLDAPGFKRDYNNGYNGNNYNGNGYNGNYNDNNANANANSNNVKNYNGNSYNDNTYNGNSNNGYTDTSASDSPGYGPDSTSEYSQDSAPDVYAEPLQAQQPTPCACNQPAATDIAGGVHTPSTTCTSIHNHQSDNLNGPYMPNQPYQTNYAAPLGSVDGTSNQPAHQGYPQEADRGLAGYPMAQDDDNTAYGYAMPPSDTNGYAYATNYPVYQAQSSAVYAGPDAQNAYGYQNAPIYGASQAIGPTAYSSQAVIPNYDSPSEEESYTQSPPPQPGPSATHFIPTSSAESTFYTDIATSSYLFNTPPPTTTGSLTSIIPLRRTFRTKPPGYSTSRVQSLKGQNAVITSVKPNALQTLLPVIEGIALMGINEPGTYFNLPGFEGGVDIPCLGNCNTPPSVVPGTAPAVPVPPEPVPGPGPAPGPAPGPDPAPADVAPEVPVNANLPPAPPPGPVPAPAPAPAPAPVSPEVIPVVPKVLPNVNVPAPGPPPGGSTHNGGGGLNLHLPGMSSPGHNLLPLPAHDDDDDKEQSKGQSQNQHVENNNQSQNQGQTQYQNQNQQDNNQHQDQSQNQNQYQTQDLTQGQNQNQQENSQYQNQNQNQNENENQDQYQTQYQNQQDQNQNQNQYQDQIQNQNQQNNNQYQDQNQNQYQSQYQNQNQNNIPLAPTPVPTQPPAMAQDTQFHALPINNDRNGPNTAPIIPATPATSYIPAPMPTQMLIPTPVMPTMPVFENVRPPTVTSQGHDALTSTDAQRTTLESHPAMSTSEKKDPPSTTEKKDPPPSTAEEKKEPTPTEKQDPPKEDKEKEDKDKEKEEEEKEEKKDPPTKTEEEKPDPTCVITDDNTMNFVQFAMLNLNPYTTQEKFKKELEGCGRLFKYNWYVNSDEDIEEGASRMQNATFGLQWFKGGCVERAFHTAGGPPPADKHRKGGFYCIHLKEVNEETLAAITTE</sequence>
<dbReference type="OrthoDB" id="4505782at2759"/>
<reference evidence="3 4" key="1">
    <citation type="submission" date="2019-04" db="EMBL/GenBank/DDBJ databases">
        <title>Friends and foes A comparative genomics study of 23 Aspergillus species from section Flavi.</title>
        <authorList>
            <consortium name="DOE Joint Genome Institute"/>
            <person name="Kjaerbolling I."/>
            <person name="Vesth T."/>
            <person name="Frisvad J.C."/>
            <person name="Nybo J.L."/>
            <person name="Theobald S."/>
            <person name="Kildgaard S."/>
            <person name="Isbrandt T."/>
            <person name="Kuo A."/>
            <person name="Sato A."/>
            <person name="Lyhne E.K."/>
            <person name="Kogle M.E."/>
            <person name="Wiebenga A."/>
            <person name="Kun R.S."/>
            <person name="Lubbers R.J."/>
            <person name="Makela M.R."/>
            <person name="Barry K."/>
            <person name="Chovatia M."/>
            <person name="Clum A."/>
            <person name="Daum C."/>
            <person name="Haridas S."/>
            <person name="He G."/>
            <person name="LaButti K."/>
            <person name="Lipzen A."/>
            <person name="Mondo S."/>
            <person name="Riley R."/>
            <person name="Salamov A."/>
            <person name="Simmons B.A."/>
            <person name="Magnuson J.K."/>
            <person name="Henrissat B."/>
            <person name="Mortensen U.H."/>
            <person name="Larsen T.O."/>
            <person name="Devries R.P."/>
            <person name="Grigoriev I.V."/>
            <person name="Machida M."/>
            <person name="Baker S.E."/>
            <person name="Andersen M.R."/>
        </authorList>
    </citation>
    <scope>NUCLEOTIDE SEQUENCE [LARGE SCALE GENOMIC DNA]</scope>
    <source>
        <strain evidence="3 4">IBT 18842</strain>
    </source>
</reference>
<feature type="region of interest" description="Disordered" evidence="1">
    <location>
        <begin position="514"/>
        <end position="657"/>
    </location>
</feature>
<feature type="compositionally biased region" description="Low complexity" evidence="1">
    <location>
        <begin position="570"/>
        <end position="657"/>
    </location>
</feature>
<dbReference type="PANTHER" id="PTHR36193">
    <property type="entry name" value="PHISTB DOMAIN-CONTAINING RESA-LIKE PROTEIN 1"/>
    <property type="match status" value="1"/>
</dbReference>
<keyword evidence="2" id="KW-0732">Signal</keyword>
<feature type="compositionally biased region" description="Low complexity" evidence="1">
    <location>
        <begin position="44"/>
        <end position="99"/>
    </location>
</feature>
<evidence type="ECO:0000256" key="2">
    <source>
        <dbReference type="SAM" id="SignalP"/>
    </source>
</evidence>
<keyword evidence="4" id="KW-1185">Reference proteome</keyword>
<name>A0A5N6TWB0_ASPAV</name>
<feature type="compositionally biased region" description="Basic and acidic residues" evidence="1">
    <location>
        <begin position="794"/>
        <end position="840"/>
    </location>
</feature>
<organism evidence="3 4">
    <name type="scientific">Aspergillus avenaceus</name>
    <dbReference type="NCBI Taxonomy" id="36643"/>
    <lineage>
        <taxon>Eukaryota</taxon>
        <taxon>Fungi</taxon>
        <taxon>Dikarya</taxon>
        <taxon>Ascomycota</taxon>
        <taxon>Pezizomycotina</taxon>
        <taxon>Eurotiomycetes</taxon>
        <taxon>Eurotiomycetidae</taxon>
        <taxon>Eurotiales</taxon>
        <taxon>Aspergillaceae</taxon>
        <taxon>Aspergillus</taxon>
        <taxon>Aspergillus subgen. Circumdati</taxon>
    </lineage>
</organism>
<proteinExistence type="predicted"/>
<feature type="region of interest" description="Disordered" evidence="1">
    <location>
        <begin position="20"/>
        <end position="119"/>
    </location>
</feature>
<feature type="region of interest" description="Disordered" evidence="1">
    <location>
        <begin position="780"/>
        <end position="867"/>
    </location>
</feature>
<feature type="signal peptide" evidence="2">
    <location>
        <begin position="1"/>
        <end position="17"/>
    </location>
</feature>